<reference evidence="1" key="1">
    <citation type="submission" date="2018-01" db="EMBL/GenBank/DDBJ databases">
        <authorList>
            <person name="Mao J.F."/>
        </authorList>
    </citation>
    <scope>NUCLEOTIDE SEQUENCE</scope>
    <source>
        <strain evidence="1">Huo1</strain>
        <tissue evidence="1">Leaf</tissue>
    </source>
</reference>
<organism evidence="1">
    <name type="scientific">Salvia splendens</name>
    <name type="common">Scarlet sage</name>
    <dbReference type="NCBI Taxonomy" id="180675"/>
    <lineage>
        <taxon>Eukaryota</taxon>
        <taxon>Viridiplantae</taxon>
        <taxon>Streptophyta</taxon>
        <taxon>Embryophyta</taxon>
        <taxon>Tracheophyta</taxon>
        <taxon>Spermatophyta</taxon>
        <taxon>Magnoliopsida</taxon>
        <taxon>eudicotyledons</taxon>
        <taxon>Gunneridae</taxon>
        <taxon>Pentapetalae</taxon>
        <taxon>asterids</taxon>
        <taxon>lamiids</taxon>
        <taxon>Lamiales</taxon>
        <taxon>Lamiaceae</taxon>
        <taxon>Nepetoideae</taxon>
        <taxon>Mentheae</taxon>
        <taxon>Salviinae</taxon>
        <taxon>Salvia</taxon>
        <taxon>Salvia subgen. Calosphace</taxon>
        <taxon>core Calosphace</taxon>
    </lineage>
</organism>
<comment type="caution">
    <text evidence="1">The sequence shown here is derived from an EMBL/GenBank/DDBJ whole genome shotgun (WGS) entry which is preliminary data.</text>
</comment>
<accession>A0A8X8W2M1</accession>
<proteinExistence type="predicted"/>
<dbReference type="AlphaFoldDB" id="A0A8X8W2M1"/>
<evidence type="ECO:0008006" key="3">
    <source>
        <dbReference type="Google" id="ProtNLM"/>
    </source>
</evidence>
<dbReference type="Proteomes" id="UP000298416">
    <property type="component" value="Unassembled WGS sequence"/>
</dbReference>
<dbReference type="PANTHER" id="PTHR47481">
    <property type="match status" value="1"/>
</dbReference>
<protein>
    <recommendedName>
        <fullName evidence="3">Retrotransposon Copia-like N-terminal domain-containing protein</fullName>
    </recommendedName>
</protein>
<keyword evidence="2" id="KW-1185">Reference proteome</keyword>
<dbReference type="EMBL" id="PNBA02000021">
    <property type="protein sequence ID" value="KAG6386992.1"/>
    <property type="molecule type" value="Genomic_DNA"/>
</dbReference>
<evidence type="ECO:0000313" key="1">
    <source>
        <dbReference type="EMBL" id="KAG6386992.1"/>
    </source>
</evidence>
<gene>
    <name evidence="1" type="ORF">SASPL_152174</name>
</gene>
<sequence length="154" mass="17166">MAESDNSGGEENAISPFSHSITVLTQTHPIAVKLTKSSYLVWRQQLMSTIRAFDLEPFLFEDQVVPQRMIVVEGTSKMKLNPEYPPWKKQDQLLASWLQSSLSENILALMDSLLAAIGCKIPENDQILYALNGLGPQYDPVMVAISALVDGWIM</sequence>
<evidence type="ECO:0000313" key="2">
    <source>
        <dbReference type="Proteomes" id="UP000298416"/>
    </source>
</evidence>
<reference evidence="1" key="2">
    <citation type="submission" date="2020-08" db="EMBL/GenBank/DDBJ databases">
        <title>Plant Genome Project.</title>
        <authorList>
            <person name="Zhang R.-G."/>
        </authorList>
    </citation>
    <scope>NUCLEOTIDE SEQUENCE</scope>
    <source>
        <strain evidence="1">Huo1</strain>
        <tissue evidence="1">Leaf</tissue>
    </source>
</reference>
<dbReference type="PANTHER" id="PTHR47481:SF31">
    <property type="entry name" value="OS01G0873500 PROTEIN"/>
    <property type="match status" value="1"/>
</dbReference>
<name>A0A8X8W2M1_SALSN</name>